<dbReference type="PROSITE" id="PS51257">
    <property type="entry name" value="PROKAR_LIPOPROTEIN"/>
    <property type="match status" value="1"/>
</dbReference>
<sequence length="221" mass="24119">MFRVLKASSLLLATSIVSGCISQPAAIVSAPLQPAANEPTTYLVGAIGPQYLGGGGAATNLRLLIRKRGSINGAAALWEGDPRPTPEDIHEPRAAGSVFVMPLKPGDYEFYNFQFWSMVYTPGLGSRLQSQEAREEFVLPLRLEAGKAYYIGEFRSVCSQVTQCFFAWSNQMPRDAVIAQRQVPGLPELQWMPLDLDKAKPFILPVDKQTSPANATAEIHP</sequence>
<dbReference type="HOGENOM" id="CLU_1287965_0_0_6"/>
<keyword evidence="1" id="KW-0732">Signal</keyword>
<dbReference type="Proteomes" id="UP000013940">
    <property type="component" value="Chromosome"/>
</dbReference>
<dbReference type="RefSeq" id="WP_015635215.1">
    <property type="nucleotide sequence ID" value="NC_021237.1"/>
</dbReference>
<feature type="chain" id="PRO_5013061808" description="Lipoprotein" evidence="1">
    <location>
        <begin position="20"/>
        <end position="221"/>
    </location>
</feature>
<dbReference type="KEGG" id="pprc:PFLCHA0_c25330"/>
<evidence type="ECO:0000313" key="3">
    <source>
        <dbReference type="Proteomes" id="UP000013940"/>
    </source>
</evidence>
<dbReference type="GeneID" id="57475527"/>
<evidence type="ECO:0000313" key="2">
    <source>
        <dbReference type="EMBL" id="AGL84304.1"/>
    </source>
</evidence>
<accession>A0A2C9EKY1</accession>
<dbReference type="AlphaFoldDB" id="A0A2C9EKY1"/>
<organism evidence="2 3">
    <name type="scientific">Pseudomonas protegens (strain DSM 19095 / LMG 27888 / CFBP 6595 / CHA0)</name>
    <dbReference type="NCBI Taxonomy" id="1124983"/>
    <lineage>
        <taxon>Bacteria</taxon>
        <taxon>Pseudomonadati</taxon>
        <taxon>Pseudomonadota</taxon>
        <taxon>Gammaproteobacteria</taxon>
        <taxon>Pseudomonadales</taxon>
        <taxon>Pseudomonadaceae</taxon>
        <taxon>Pseudomonas</taxon>
    </lineage>
</organism>
<dbReference type="EMBL" id="CP003190">
    <property type="protein sequence ID" value="AGL84304.1"/>
    <property type="molecule type" value="Genomic_DNA"/>
</dbReference>
<protein>
    <recommendedName>
        <fullName evidence="4">Lipoprotein</fullName>
    </recommendedName>
</protein>
<gene>
    <name evidence="2" type="ORF">PFLCHA0_c25330</name>
</gene>
<reference evidence="3" key="1">
    <citation type="journal article" date="2014" name="Genome Announc.">
        <title>Full-genome sequence of the plant growth-promoting bacterium Pseudomonas protegens CHA0.</title>
        <authorList>
            <person name="Jousset A."/>
            <person name="Schuldes J."/>
            <person name="Keel C."/>
            <person name="Maurhofer M."/>
            <person name="Daniel R."/>
            <person name="Scheu S."/>
            <person name="Thuermer A."/>
        </authorList>
    </citation>
    <scope>NUCLEOTIDE SEQUENCE [LARGE SCALE GENOMIC DNA]</scope>
    <source>
        <strain evidence="3">DSM 19095 / LMG 27888 / CFBP 6595 / CHA0</strain>
    </source>
</reference>
<evidence type="ECO:0008006" key="4">
    <source>
        <dbReference type="Google" id="ProtNLM"/>
    </source>
</evidence>
<proteinExistence type="predicted"/>
<evidence type="ECO:0000256" key="1">
    <source>
        <dbReference type="SAM" id="SignalP"/>
    </source>
</evidence>
<name>A0A2C9EKY1_PSEPH</name>
<feature type="signal peptide" evidence="1">
    <location>
        <begin position="1"/>
        <end position="19"/>
    </location>
</feature>